<evidence type="ECO:0000313" key="1">
    <source>
        <dbReference type="EMBL" id="KAH7987658.1"/>
    </source>
</evidence>
<accession>A0ACB8E5U5</accession>
<evidence type="ECO:0000313" key="2">
    <source>
        <dbReference type="Proteomes" id="UP000827872"/>
    </source>
</evidence>
<gene>
    <name evidence="1" type="ORF">K3G42_008926</name>
</gene>
<name>A0ACB8E5U5_9SAUR</name>
<keyword evidence="2" id="KW-1185">Reference proteome</keyword>
<sequence>MENGVKEELPDKPKCDSTEKTKCASTADKVGWVKKCSGGFLGLWKERYILLCKSQLLMYEDEDEQKYVETVELENYEKCQELRALLNRKHRFILIRSPGYKVHDIKFQACRKEEKESWMKALNEGINRGKNRVFDEVKVDESLSLEHVTRSRAKMGQGRRPPTRSHLKEVANATSDGILRLDLDVPDSSPPNATLVTNDTANVAPTKEPIKVLMPPVKPPAEKPNQNSMPENPEVKDPPMPPSKSIKETEEPSNCLSSECDRGVQVDNPEESNVVPEVKNLAEADDVKAPLPPPEALSVKMVTWDDPASKLPVVSNGNPPTAGSKENLREDAKEGAKPPNPPPKILSEKLKASTNSQGGDLNVNTSGADQRPDDSNLPVNGMNGEGVAALPSQEAVFGPSKEEMLFQEPRENSSSREANEENSSLPAKDPLLLLESVGKASSKTRSSSVGDLLTEPSEKSFLGQGLPWGAALQITQVEKKVAYERERTEKLLQQVLSEQPGTGNGPPTNREALLSVAVERLRQATQVLQESKASEESRKELWEKGSSVPKDLATLYRRSVP</sequence>
<dbReference type="EMBL" id="CM037630">
    <property type="protein sequence ID" value="KAH7987658.1"/>
    <property type="molecule type" value="Genomic_DNA"/>
</dbReference>
<dbReference type="Proteomes" id="UP000827872">
    <property type="component" value="Linkage Group LG17"/>
</dbReference>
<protein>
    <submittedName>
        <fullName evidence="1">Uncharacterized protein</fullName>
    </submittedName>
</protein>
<proteinExistence type="predicted"/>
<organism evidence="1 2">
    <name type="scientific">Sphaerodactylus townsendi</name>
    <dbReference type="NCBI Taxonomy" id="933632"/>
    <lineage>
        <taxon>Eukaryota</taxon>
        <taxon>Metazoa</taxon>
        <taxon>Chordata</taxon>
        <taxon>Craniata</taxon>
        <taxon>Vertebrata</taxon>
        <taxon>Euteleostomi</taxon>
        <taxon>Lepidosauria</taxon>
        <taxon>Squamata</taxon>
        <taxon>Bifurcata</taxon>
        <taxon>Gekkota</taxon>
        <taxon>Sphaerodactylidae</taxon>
        <taxon>Sphaerodactylus</taxon>
    </lineage>
</organism>
<reference evidence="1" key="1">
    <citation type="submission" date="2021-08" db="EMBL/GenBank/DDBJ databases">
        <title>The first chromosome-level gecko genome reveals the dynamic sex chromosomes of Neotropical dwarf geckos (Sphaerodactylidae: Sphaerodactylus).</title>
        <authorList>
            <person name="Pinto B.J."/>
            <person name="Keating S.E."/>
            <person name="Gamble T."/>
        </authorList>
    </citation>
    <scope>NUCLEOTIDE SEQUENCE</scope>
    <source>
        <strain evidence="1">TG3544</strain>
    </source>
</reference>
<comment type="caution">
    <text evidence="1">The sequence shown here is derived from an EMBL/GenBank/DDBJ whole genome shotgun (WGS) entry which is preliminary data.</text>
</comment>